<dbReference type="SUPFAM" id="SSF53335">
    <property type="entry name" value="S-adenosyl-L-methionine-dependent methyltransferases"/>
    <property type="match status" value="1"/>
</dbReference>
<keyword evidence="6" id="KW-1185">Reference proteome</keyword>
<evidence type="ECO:0000256" key="1">
    <source>
        <dbReference type="ARBA" id="ARBA00022603"/>
    </source>
</evidence>
<dbReference type="CDD" id="cd02440">
    <property type="entry name" value="AdoMet_MTases"/>
    <property type="match status" value="1"/>
</dbReference>
<dbReference type="GO" id="GO:0032259">
    <property type="term" value="P:methylation"/>
    <property type="evidence" value="ECO:0007669"/>
    <property type="project" value="UniProtKB-KW"/>
</dbReference>
<evidence type="ECO:0000313" key="5">
    <source>
        <dbReference type="EMBL" id="AHE99934.1"/>
    </source>
</evidence>
<keyword evidence="3" id="KW-0949">S-adenosyl-L-methionine</keyword>
<protein>
    <recommendedName>
        <fullName evidence="4">Methyltransferase domain-containing protein</fullName>
    </recommendedName>
</protein>
<name>W0DMW9_9GAMM</name>
<organism evidence="5 6">
    <name type="scientific">Thioalkalivibrio paradoxus ARh 1</name>
    <dbReference type="NCBI Taxonomy" id="713585"/>
    <lineage>
        <taxon>Bacteria</taxon>
        <taxon>Pseudomonadati</taxon>
        <taxon>Pseudomonadota</taxon>
        <taxon>Gammaproteobacteria</taxon>
        <taxon>Chromatiales</taxon>
        <taxon>Ectothiorhodospiraceae</taxon>
        <taxon>Thioalkalivibrio</taxon>
    </lineage>
</organism>
<dbReference type="EMBL" id="CP007029">
    <property type="protein sequence ID" value="AHE99934.1"/>
    <property type="molecule type" value="Genomic_DNA"/>
</dbReference>
<dbReference type="PANTHER" id="PTHR43464:SF19">
    <property type="entry name" value="UBIQUINONE BIOSYNTHESIS O-METHYLTRANSFERASE, MITOCHONDRIAL"/>
    <property type="match status" value="1"/>
</dbReference>
<keyword evidence="1" id="KW-0489">Methyltransferase</keyword>
<gene>
    <name evidence="5" type="ORF">THITH_04240</name>
</gene>
<dbReference type="InterPro" id="IPR041698">
    <property type="entry name" value="Methyltransf_25"/>
</dbReference>
<evidence type="ECO:0000256" key="3">
    <source>
        <dbReference type="ARBA" id="ARBA00022691"/>
    </source>
</evidence>
<dbReference type="AlphaFoldDB" id="W0DMW9"/>
<dbReference type="Proteomes" id="UP000005289">
    <property type="component" value="Chromosome"/>
</dbReference>
<dbReference type="InterPro" id="IPR029063">
    <property type="entry name" value="SAM-dependent_MTases_sf"/>
</dbReference>
<dbReference type="HOGENOM" id="CLU_1440462_0_0_6"/>
<evidence type="ECO:0000256" key="2">
    <source>
        <dbReference type="ARBA" id="ARBA00022679"/>
    </source>
</evidence>
<dbReference type="Pfam" id="PF13649">
    <property type="entry name" value="Methyltransf_25"/>
    <property type="match status" value="1"/>
</dbReference>
<evidence type="ECO:0000259" key="4">
    <source>
        <dbReference type="Pfam" id="PF13649"/>
    </source>
</evidence>
<dbReference type="PANTHER" id="PTHR43464">
    <property type="entry name" value="METHYLTRANSFERASE"/>
    <property type="match status" value="1"/>
</dbReference>
<dbReference type="KEGG" id="tti:THITH_04240"/>
<dbReference type="STRING" id="713585.THITH_04240"/>
<sequence length="188" mass="21028">MESKRPHGALATTVPEELVEAVETGWFPQGCRVLDIGSGRGQISAWLTERGFSVVGGDLAEEAAQLARREFGEIPGRLEFRRLDILHDAPEPGSFDALLDRGCLHTIPTEFRRTYARNVAAWCRPGGRLLLLHRQEGEASVLIDSVRDLLGSDFELERHARTRQDLERSAGPLPRQTAPGMAFWFVRR</sequence>
<feature type="domain" description="Methyltransferase" evidence="4">
    <location>
        <begin position="33"/>
        <end position="127"/>
    </location>
</feature>
<dbReference type="GO" id="GO:0008168">
    <property type="term" value="F:methyltransferase activity"/>
    <property type="evidence" value="ECO:0007669"/>
    <property type="project" value="UniProtKB-KW"/>
</dbReference>
<proteinExistence type="predicted"/>
<accession>W0DMW9</accession>
<dbReference type="Gene3D" id="3.40.50.150">
    <property type="entry name" value="Vaccinia Virus protein VP39"/>
    <property type="match status" value="1"/>
</dbReference>
<evidence type="ECO:0000313" key="6">
    <source>
        <dbReference type="Proteomes" id="UP000005289"/>
    </source>
</evidence>
<keyword evidence="2" id="KW-0808">Transferase</keyword>
<reference evidence="5 6" key="1">
    <citation type="submission" date="2013-12" db="EMBL/GenBank/DDBJ databases">
        <authorList>
            <consortium name="DOE Joint Genome Institute"/>
            <person name="Muyzer G."/>
            <person name="Huntemann M."/>
            <person name="Han J."/>
            <person name="Chen A."/>
            <person name="Kyrpides N."/>
            <person name="Mavromatis K."/>
            <person name="Markowitz V."/>
            <person name="Palaniappan K."/>
            <person name="Ivanova N."/>
            <person name="Schaumberg A."/>
            <person name="Pati A."/>
            <person name="Liolios K."/>
            <person name="Nordberg H.P."/>
            <person name="Cantor M.N."/>
            <person name="Hua S.X."/>
            <person name="Woyke T."/>
        </authorList>
    </citation>
    <scope>NUCLEOTIDE SEQUENCE [LARGE SCALE GENOMIC DNA]</scope>
    <source>
        <strain evidence="5 6">ARh 1</strain>
    </source>
</reference>